<proteinExistence type="predicted"/>
<name>A0A7E4USY5_PANRE</name>
<evidence type="ECO:0000259" key="6">
    <source>
        <dbReference type="PROSITE" id="PS51036"/>
    </source>
</evidence>
<keyword evidence="2 4" id="KW-0863">Zinc-finger</keyword>
<evidence type="ECO:0000256" key="1">
    <source>
        <dbReference type="ARBA" id="ARBA00022723"/>
    </source>
</evidence>
<accession>A0A7E4USY5</accession>
<keyword evidence="8" id="KW-1185">Reference proteome</keyword>
<sequence length="193" mass="20876">MENSQQATALCKGGCGFYGSNATEGLCSKCFKDAIKRKQDTVRVTPNSVSSPVVTSSESNKAMVEKLLQNVDFAQIEGVAQSLCSTTAPTSSKVIPEALEPSPVEDKSKEIASAAAPNEDAPPSAPAPKKTNRCQMCKKRVGLTGFTCRCGGLYCGEHRYDSAHDCSFDYKTMEREEIRKNNPVIVSDKIQRI</sequence>
<dbReference type="Proteomes" id="UP000492821">
    <property type="component" value="Unassembled WGS sequence"/>
</dbReference>
<dbReference type="GO" id="GO:0003677">
    <property type="term" value="F:DNA binding"/>
    <property type="evidence" value="ECO:0007669"/>
    <property type="project" value="InterPro"/>
</dbReference>
<organism evidence="8 9">
    <name type="scientific">Panagrellus redivivus</name>
    <name type="common">Microworm</name>
    <dbReference type="NCBI Taxonomy" id="6233"/>
    <lineage>
        <taxon>Eukaryota</taxon>
        <taxon>Metazoa</taxon>
        <taxon>Ecdysozoa</taxon>
        <taxon>Nematoda</taxon>
        <taxon>Chromadorea</taxon>
        <taxon>Rhabditida</taxon>
        <taxon>Tylenchina</taxon>
        <taxon>Panagrolaimomorpha</taxon>
        <taxon>Panagrolaimoidea</taxon>
        <taxon>Panagrolaimidae</taxon>
        <taxon>Panagrellus</taxon>
    </lineage>
</organism>
<dbReference type="InterPro" id="IPR000058">
    <property type="entry name" value="Znf_AN1"/>
</dbReference>
<evidence type="ECO:0000256" key="4">
    <source>
        <dbReference type="PROSITE-ProRule" id="PRU00449"/>
    </source>
</evidence>
<evidence type="ECO:0000313" key="9">
    <source>
        <dbReference type="WBParaSite" id="Pan_g12152.t2"/>
    </source>
</evidence>
<dbReference type="InterPro" id="IPR035896">
    <property type="entry name" value="AN1-like_Znf"/>
</dbReference>
<dbReference type="Gene3D" id="4.10.1110.10">
    <property type="entry name" value="AN1-like Zinc finger"/>
    <property type="match status" value="1"/>
</dbReference>
<dbReference type="Pfam" id="PF01754">
    <property type="entry name" value="zf-A20"/>
    <property type="match status" value="1"/>
</dbReference>
<keyword evidence="3" id="KW-0862">Zinc</keyword>
<evidence type="ECO:0000256" key="5">
    <source>
        <dbReference type="SAM" id="MobiDB-lite"/>
    </source>
</evidence>
<dbReference type="SUPFAM" id="SSF57716">
    <property type="entry name" value="Glucocorticoid receptor-like (DNA-binding domain)"/>
    <property type="match status" value="1"/>
</dbReference>
<reference evidence="9" key="2">
    <citation type="submission" date="2020-10" db="UniProtKB">
        <authorList>
            <consortium name="WormBaseParasite"/>
        </authorList>
    </citation>
    <scope>IDENTIFICATION</scope>
</reference>
<dbReference type="SMART" id="SM00154">
    <property type="entry name" value="ZnF_AN1"/>
    <property type="match status" value="1"/>
</dbReference>
<dbReference type="PANTHER" id="PTHR10634:SF149">
    <property type="entry name" value="AN1-TYPE DOMAIN-CONTAINING PROTEIN-RELATED"/>
    <property type="match status" value="1"/>
</dbReference>
<dbReference type="SMART" id="SM00259">
    <property type="entry name" value="ZnF_A20"/>
    <property type="match status" value="1"/>
</dbReference>
<dbReference type="PROSITE" id="PS51036">
    <property type="entry name" value="ZF_A20"/>
    <property type="match status" value="1"/>
</dbReference>
<keyword evidence="1" id="KW-0479">Metal-binding</keyword>
<reference evidence="8" key="1">
    <citation type="journal article" date="2013" name="Genetics">
        <title>The draft genome and transcriptome of Panagrellus redivivus are shaped by the harsh demands of a free-living lifestyle.</title>
        <authorList>
            <person name="Srinivasan J."/>
            <person name="Dillman A.R."/>
            <person name="Macchietto M.G."/>
            <person name="Heikkinen L."/>
            <person name="Lakso M."/>
            <person name="Fracchia K.M."/>
            <person name="Antoshechkin I."/>
            <person name="Mortazavi A."/>
            <person name="Wong G."/>
            <person name="Sternberg P.W."/>
        </authorList>
    </citation>
    <scope>NUCLEOTIDE SEQUENCE [LARGE SCALE GENOMIC DNA]</scope>
    <source>
        <strain evidence="8">MT8872</strain>
    </source>
</reference>
<dbReference type="Gene3D" id="1.20.5.4770">
    <property type="match status" value="1"/>
</dbReference>
<evidence type="ECO:0000259" key="7">
    <source>
        <dbReference type="PROSITE" id="PS51039"/>
    </source>
</evidence>
<dbReference type="InterPro" id="IPR050652">
    <property type="entry name" value="AN1_A20_ZnFinger"/>
</dbReference>
<evidence type="ECO:0000256" key="2">
    <source>
        <dbReference type="ARBA" id="ARBA00022771"/>
    </source>
</evidence>
<feature type="domain" description="A20-type" evidence="6">
    <location>
        <begin position="5"/>
        <end position="39"/>
    </location>
</feature>
<dbReference type="InterPro" id="IPR002653">
    <property type="entry name" value="Znf_A20"/>
</dbReference>
<dbReference type="Pfam" id="PF01428">
    <property type="entry name" value="zf-AN1"/>
    <property type="match status" value="1"/>
</dbReference>
<dbReference type="PANTHER" id="PTHR10634">
    <property type="entry name" value="AN1-TYPE ZINC FINGER PROTEIN"/>
    <property type="match status" value="1"/>
</dbReference>
<dbReference type="AlphaFoldDB" id="A0A7E4USY5"/>
<feature type="domain" description="AN1-type" evidence="7">
    <location>
        <begin position="128"/>
        <end position="174"/>
    </location>
</feature>
<dbReference type="GO" id="GO:0008270">
    <property type="term" value="F:zinc ion binding"/>
    <property type="evidence" value="ECO:0007669"/>
    <property type="project" value="UniProtKB-KW"/>
</dbReference>
<dbReference type="WBParaSite" id="Pan_g12152.t2">
    <property type="protein sequence ID" value="Pan_g12152.t2"/>
    <property type="gene ID" value="Pan_g12152"/>
</dbReference>
<dbReference type="FunFam" id="4.10.1110.10:FF:000001">
    <property type="entry name" value="Zinc finger AN1-type containing 6"/>
    <property type="match status" value="1"/>
</dbReference>
<protein>
    <submittedName>
        <fullName evidence="9">AN1-type zinc finger protein 6</fullName>
    </submittedName>
</protein>
<feature type="region of interest" description="Disordered" evidence="5">
    <location>
        <begin position="94"/>
        <end position="132"/>
    </location>
</feature>
<dbReference type="SUPFAM" id="SSF118310">
    <property type="entry name" value="AN1-like Zinc finger"/>
    <property type="match status" value="1"/>
</dbReference>
<dbReference type="PROSITE" id="PS51039">
    <property type="entry name" value="ZF_AN1"/>
    <property type="match status" value="1"/>
</dbReference>
<evidence type="ECO:0000256" key="3">
    <source>
        <dbReference type="ARBA" id="ARBA00022833"/>
    </source>
</evidence>
<evidence type="ECO:0000313" key="8">
    <source>
        <dbReference type="Proteomes" id="UP000492821"/>
    </source>
</evidence>